<evidence type="ECO:0000313" key="2">
    <source>
        <dbReference type="EMBL" id="KAJ7779984.1"/>
    </source>
</evidence>
<gene>
    <name evidence="2" type="ORF">B0H16DRAFT_1299944</name>
</gene>
<comment type="caution">
    <text evidence="2">The sequence shown here is derived from an EMBL/GenBank/DDBJ whole genome shotgun (WGS) entry which is preliminary data.</text>
</comment>
<keyword evidence="3" id="KW-1185">Reference proteome</keyword>
<feature type="non-terminal residue" evidence="2">
    <location>
        <position position="1"/>
    </location>
</feature>
<evidence type="ECO:0000256" key="1">
    <source>
        <dbReference type="SAM" id="MobiDB-lite"/>
    </source>
</evidence>
<proteinExistence type="predicted"/>
<protein>
    <submittedName>
        <fullName evidence="2">Uncharacterized protein</fullName>
    </submittedName>
</protein>
<organism evidence="2 3">
    <name type="scientific">Mycena metata</name>
    <dbReference type="NCBI Taxonomy" id="1033252"/>
    <lineage>
        <taxon>Eukaryota</taxon>
        <taxon>Fungi</taxon>
        <taxon>Dikarya</taxon>
        <taxon>Basidiomycota</taxon>
        <taxon>Agaricomycotina</taxon>
        <taxon>Agaricomycetes</taxon>
        <taxon>Agaricomycetidae</taxon>
        <taxon>Agaricales</taxon>
        <taxon>Marasmiineae</taxon>
        <taxon>Mycenaceae</taxon>
        <taxon>Mycena</taxon>
    </lineage>
</organism>
<sequence>SIPIVDSMGRIIAVLGGMPADVAGWKAVTDAAAALLEEKGQAGSFSAEKLNHRRAQEPYPSISRGISHGGGQQASCHYFPLTLR</sequence>
<reference evidence="2" key="1">
    <citation type="submission" date="2023-03" db="EMBL/GenBank/DDBJ databases">
        <title>Massive genome expansion in bonnet fungi (Mycena s.s.) driven by repeated elements and novel gene families across ecological guilds.</title>
        <authorList>
            <consortium name="Lawrence Berkeley National Laboratory"/>
            <person name="Harder C.B."/>
            <person name="Miyauchi S."/>
            <person name="Viragh M."/>
            <person name="Kuo A."/>
            <person name="Thoen E."/>
            <person name="Andreopoulos B."/>
            <person name="Lu D."/>
            <person name="Skrede I."/>
            <person name="Drula E."/>
            <person name="Henrissat B."/>
            <person name="Morin E."/>
            <person name="Kohler A."/>
            <person name="Barry K."/>
            <person name="LaButti K."/>
            <person name="Morin E."/>
            <person name="Salamov A."/>
            <person name="Lipzen A."/>
            <person name="Mereny Z."/>
            <person name="Hegedus B."/>
            <person name="Baldrian P."/>
            <person name="Stursova M."/>
            <person name="Weitz H."/>
            <person name="Taylor A."/>
            <person name="Grigoriev I.V."/>
            <person name="Nagy L.G."/>
            <person name="Martin F."/>
            <person name="Kauserud H."/>
        </authorList>
    </citation>
    <scope>NUCLEOTIDE SEQUENCE</scope>
    <source>
        <strain evidence="2">CBHHK182m</strain>
    </source>
</reference>
<evidence type="ECO:0000313" key="3">
    <source>
        <dbReference type="Proteomes" id="UP001215598"/>
    </source>
</evidence>
<dbReference type="AlphaFoldDB" id="A0AAD7NXM2"/>
<feature type="region of interest" description="Disordered" evidence="1">
    <location>
        <begin position="46"/>
        <end position="72"/>
    </location>
</feature>
<name>A0AAD7NXM2_9AGAR</name>
<dbReference type="EMBL" id="JARKIB010000005">
    <property type="protein sequence ID" value="KAJ7779984.1"/>
    <property type="molecule type" value="Genomic_DNA"/>
</dbReference>
<accession>A0AAD7NXM2</accession>
<dbReference type="Proteomes" id="UP001215598">
    <property type="component" value="Unassembled WGS sequence"/>
</dbReference>